<evidence type="ECO:0000313" key="2">
    <source>
        <dbReference type="EMBL" id="CAF1356163.1"/>
    </source>
</evidence>
<keyword evidence="1" id="KW-1133">Transmembrane helix</keyword>
<dbReference type="PANTHER" id="PTHR37909">
    <property type="entry name" value="S-ADENOSYL-L-METHIONINE-DEPENDENT METHYLTRANSFERASES SUPERFAMILY PROTEIN"/>
    <property type="match status" value="1"/>
</dbReference>
<dbReference type="Gene3D" id="3.40.50.150">
    <property type="entry name" value="Vaccinia Virus protein VP39"/>
    <property type="match status" value="1"/>
</dbReference>
<dbReference type="OrthoDB" id="186626at2759"/>
<evidence type="ECO:0000256" key="1">
    <source>
        <dbReference type="SAM" id="Phobius"/>
    </source>
</evidence>
<proteinExistence type="predicted"/>
<organism evidence="2">
    <name type="scientific">Adineta ricciae</name>
    <name type="common">Rotifer</name>
    <dbReference type="NCBI Taxonomy" id="249248"/>
    <lineage>
        <taxon>Eukaryota</taxon>
        <taxon>Metazoa</taxon>
        <taxon>Spiralia</taxon>
        <taxon>Gnathifera</taxon>
        <taxon>Rotifera</taxon>
        <taxon>Eurotatoria</taxon>
        <taxon>Bdelloidea</taxon>
        <taxon>Adinetida</taxon>
        <taxon>Adinetidae</taxon>
        <taxon>Adineta</taxon>
    </lineage>
</organism>
<dbReference type="EMBL" id="CAJNOJ010000269">
    <property type="protein sequence ID" value="CAF1356163.1"/>
    <property type="molecule type" value="Genomic_DNA"/>
</dbReference>
<dbReference type="InterPro" id="IPR029063">
    <property type="entry name" value="SAM-dependent_MTases_sf"/>
</dbReference>
<dbReference type="PANTHER" id="PTHR37909:SF1">
    <property type="entry name" value="S-ADENOSYL-L-METHIONINE-DEPENDENT METHYLTRANSFERASES SUPERFAMILY PROTEIN"/>
    <property type="match status" value="1"/>
</dbReference>
<dbReference type="Pfam" id="PF13578">
    <property type="entry name" value="Methyltransf_24"/>
    <property type="match status" value="1"/>
</dbReference>
<reference evidence="2" key="1">
    <citation type="submission" date="2021-02" db="EMBL/GenBank/DDBJ databases">
        <authorList>
            <person name="Nowell W R."/>
        </authorList>
    </citation>
    <scope>NUCLEOTIDE SEQUENCE</scope>
</reference>
<keyword evidence="1" id="KW-0812">Transmembrane</keyword>
<evidence type="ECO:0008006" key="3">
    <source>
        <dbReference type="Google" id="ProtNLM"/>
    </source>
</evidence>
<gene>
    <name evidence="2" type="ORF">EDS130_LOCUS33552</name>
</gene>
<dbReference type="AlphaFoldDB" id="A0A815HTL2"/>
<comment type="caution">
    <text evidence="2">The sequence shown here is derived from an EMBL/GenBank/DDBJ whole genome shotgun (WGS) entry which is preliminary data.</text>
</comment>
<protein>
    <recommendedName>
        <fullName evidence="3">Class I SAM-dependent methyltransferase</fullName>
    </recommendedName>
</protein>
<sequence length="425" mass="49434">MKTSKYSSLWKLILCFILVNIVFLSIFHSKISFLTDTCVQRKDSFETVTISTGNHNVQPYNNCPSYSPQITVKDLFQSYFQFFNNSTWLAQPSIYSISFNELHSLLYGSQTKNIYKSWPNYHKKEFDGSYPHTSMTTELFLIIAAKINISIHLVVEVGSFIGKSSSNIGRAIKIHPQWSKQVVLLCIDTWLGGVEHWLQYQHMVALEYGRPTIFEQFLANIIHANLTNIVLPLSTTSLIGAQLLIRHKLFPQVIYLDSAHLQGETLVEIEMFWALLQPGGILIGDDWRWRSVRCDVLRFARNIDVVPTIIRNTWFIQKHFIDPIPISTYVNPSCSPSRFKDLQEKLREEREINYNSLSWTNDVTETNQTTSKYDDFSLWFVNNSFFSTTLNRIIALFHLDDQCHLQIDGELQMKKRKFCKLSMWI</sequence>
<dbReference type="Proteomes" id="UP000663852">
    <property type="component" value="Unassembled WGS sequence"/>
</dbReference>
<keyword evidence="1" id="KW-0472">Membrane</keyword>
<accession>A0A815HTL2</accession>
<name>A0A815HTL2_ADIRI</name>
<feature type="transmembrane region" description="Helical" evidence="1">
    <location>
        <begin position="12"/>
        <end position="31"/>
    </location>
</feature>